<accession>A0A1C8E0E0</accession>
<dbReference type="GO" id="GO:0006515">
    <property type="term" value="P:protein quality control for misfolded or incompletely synthesized proteins"/>
    <property type="evidence" value="ECO:0007669"/>
    <property type="project" value="TreeGrafter"/>
</dbReference>
<dbReference type="InterPro" id="IPR001907">
    <property type="entry name" value="ClpP"/>
</dbReference>
<dbReference type="GO" id="GO:0009368">
    <property type="term" value="C:endopeptidase Clp complex"/>
    <property type="evidence" value="ECO:0007669"/>
    <property type="project" value="TreeGrafter"/>
</dbReference>
<evidence type="ECO:0000256" key="1">
    <source>
        <dbReference type="ARBA" id="ARBA00007039"/>
    </source>
</evidence>
<keyword evidence="2 7" id="KW-0934">Plastid</keyword>
<evidence type="ECO:0000256" key="2">
    <source>
        <dbReference type="ARBA" id="ARBA00022640"/>
    </source>
</evidence>
<dbReference type="Gene3D" id="3.90.226.10">
    <property type="entry name" value="2-enoyl-CoA Hydratase, Chain A, domain 1"/>
    <property type="match status" value="1"/>
</dbReference>
<geneLocation type="chloroplast" evidence="7"/>
<name>A0A1C8E0E0_9LAMI</name>
<keyword evidence="5" id="KW-0720">Serine protease</keyword>
<dbReference type="PANTHER" id="PTHR10381:SF15">
    <property type="entry name" value="CHLOROPLASTIC ATP-DEPENDENT CLP PROTEASE PROTEOLYTIC SUBUNIT 1"/>
    <property type="match status" value="1"/>
</dbReference>
<dbReference type="PANTHER" id="PTHR10381">
    <property type="entry name" value="ATP-DEPENDENT CLP PROTEASE PROTEOLYTIC SUBUNIT"/>
    <property type="match status" value="1"/>
</dbReference>
<keyword evidence="7" id="KW-0150">Chloroplast</keyword>
<dbReference type="GO" id="GO:0004176">
    <property type="term" value="F:ATP-dependent peptidase activity"/>
    <property type="evidence" value="ECO:0007669"/>
    <property type="project" value="InterPro"/>
</dbReference>
<protein>
    <recommendedName>
        <fullName evidence="6">ATP-dependent Clp protease proteolytic subunit</fullName>
    </recommendedName>
</protein>
<keyword evidence="4" id="KW-0378">Hydrolase</keyword>
<dbReference type="RefSeq" id="YP_009309775.1">
    <property type="nucleotide sequence ID" value="NC_031442.1"/>
</dbReference>
<evidence type="ECO:0000256" key="5">
    <source>
        <dbReference type="ARBA" id="ARBA00022825"/>
    </source>
</evidence>
<dbReference type="InterPro" id="IPR029045">
    <property type="entry name" value="ClpP/crotonase-like_dom_sf"/>
</dbReference>
<organism evidence="7">
    <name type="scientific">Orobanche densiflora</name>
    <dbReference type="NCBI Taxonomy" id="223104"/>
    <lineage>
        <taxon>Eukaryota</taxon>
        <taxon>Viridiplantae</taxon>
        <taxon>Streptophyta</taxon>
        <taxon>Embryophyta</taxon>
        <taxon>Tracheophyta</taxon>
        <taxon>Spermatophyta</taxon>
        <taxon>Magnoliopsida</taxon>
        <taxon>eudicotyledons</taxon>
        <taxon>Gunneridae</taxon>
        <taxon>Pentapetalae</taxon>
        <taxon>asterids</taxon>
        <taxon>lamiids</taxon>
        <taxon>Lamiales</taxon>
        <taxon>Orobanchaceae</taxon>
        <taxon>Orobancheae</taxon>
        <taxon>Orobanche</taxon>
    </lineage>
</organism>
<dbReference type="Pfam" id="PF00574">
    <property type="entry name" value="CLP_protease"/>
    <property type="match status" value="1"/>
</dbReference>
<dbReference type="AlphaFoldDB" id="A0A1C8E0E0"/>
<dbReference type="GO" id="GO:0004252">
    <property type="term" value="F:serine-type endopeptidase activity"/>
    <property type="evidence" value="ECO:0007669"/>
    <property type="project" value="InterPro"/>
</dbReference>
<dbReference type="GO" id="GO:0009532">
    <property type="term" value="C:plastid stroma"/>
    <property type="evidence" value="ECO:0007669"/>
    <property type="project" value="UniProtKB-ARBA"/>
</dbReference>
<comment type="similarity">
    <text evidence="1 6">Belongs to the peptidase S14 family.</text>
</comment>
<dbReference type="GO" id="GO:0051117">
    <property type="term" value="F:ATPase binding"/>
    <property type="evidence" value="ECO:0007669"/>
    <property type="project" value="TreeGrafter"/>
</dbReference>
<proteinExistence type="inferred from homology"/>
<sequence length="219" mass="24406">MPIGVPKIPFPIPGKNEPGWGEISHELFLRRIFFLFGDMNAEPTNKVASSIIYFNQENPTLDQLVFINSRGGKLAIGLGIYQAIRGSKAEVTTIGLGIAAGMGCLALVGGDTRIALPNLFVKMREPSHSPLFHKQAIELMNELDLMMTMYHTVLAAFSEKTGQPIDIIKEDMKNNTLMTATEAYAYGIVDQIGCDLREITRSHYFDEEIEKSEFDNFDE</sequence>
<dbReference type="InterPro" id="IPR023562">
    <property type="entry name" value="ClpP/TepA"/>
</dbReference>
<dbReference type="PRINTS" id="PR00127">
    <property type="entry name" value="CLPPROTEASEP"/>
</dbReference>
<evidence type="ECO:0000256" key="4">
    <source>
        <dbReference type="ARBA" id="ARBA00022801"/>
    </source>
</evidence>
<dbReference type="EMBL" id="KT387723">
    <property type="protein sequence ID" value="ALJ02230.1"/>
    <property type="molecule type" value="Genomic_DNA"/>
</dbReference>
<evidence type="ECO:0000313" key="7">
    <source>
        <dbReference type="EMBL" id="ALJ02230.1"/>
    </source>
</evidence>
<reference evidence="7" key="1">
    <citation type="journal article" date="2016" name="New Phytol.">
        <title>Massive intracellular gene transfer during plastid genome reduction in nongreen Orobanchaceae.</title>
        <authorList>
            <person name="Cusimano N."/>
            <person name="Wicke S."/>
        </authorList>
    </citation>
    <scope>NUCLEOTIDE SEQUENCE</scope>
</reference>
<dbReference type="CDD" id="cd07017">
    <property type="entry name" value="S14_ClpP_2"/>
    <property type="match status" value="1"/>
</dbReference>
<dbReference type="SUPFAM" id="SSF52096">
    <property type="entry name" value="ClpP/crotonase"/>
    <property type="match status" value="1"/>
</dbReference>
<dbReference type="GeneID" id="29294716"/>
<evidence type="ECO:0000256" key="3">
    <source>
        <dbReference type="ARBA" id="ARBA00022670"/>
    </source>
</evidence>
<gene>
    <name evidence="7" type="primary">clpP</name>
</gene>
<keyword evidence="3 7" id="KW-0645">Protease</keyword>
<evidence type="ECO:0000256" key="6">
    <source>
        <dbReference type="RuleBase" id="RU003567"/>
    </source>
</evidence>